<feature type="domain" description="Major facilitator superfamily (MFS) profile" evidence="6">
    <location>
        <begin position="17"/>
        <end position="137"/>
    </location>
</feature>
<accession>A0A2P6FE73</accession>
<feature type="transmembrane region" description="Helical" evidence="5">
    <location>
        <begin position="55"/>
        <end position="73"/>
    </location>
</feature>
<protein>
    <recommendedName>
        <fullName evidence="6">Major facilitator superfamily (MFS) profile domain-containing protein</fullName>
    </recommendedName>
</protein>
<sequence>METSEQQKKISSKTIWIIAILALADVLVMAIQFYLKNVISSVKISEGLGISASQFSQVNAIYEYVALLSYFLGGYFADRFNLKKLTLIGLTGIGIVSIWYGLIPFITSGKIIQVYVIFSLWSFIRLLAIPFFIKILL</sequence>
<feature type="transmembrane region" description="Helical" evidence="5">
    <location>
        <begin position="15"/>
        <end position="35"/>
    </location>
</feature>
<evidence type="ECO:0000256" key="5">
    <source>
        <dbReference type="SAM" id="Phobius"/>
    </source>
</evidence>
<comment type="subcellular location">
    <subcellularLocation>
        <location evidence="1">Cell membrane</location>
        <topology evidence="1">Multi-pass membrane protein</topology>
    </subcellularLocation>
</comment>
<keyword evidence="2 5" id="KW-0812">Transmembrane</keyword>
<name>A0A2P6FE73_9MOLU</name>
<dbReference type="InterPro" id="IPR020846">
    <property type="entry name" value="MFS_dom"/>
</dbReference>
<evidence type="ECO:0000256" key="2">
    <source>
        <dbReference type="ARBA" id="ARBA00022692"/>
    </source>
</evidence>
<gene>
    <name evidence="7" type="ORF">SMSRO_SF016180</name>
</gene>
<proteinExistence type="predicted"/>
<feature type="transmembrane region" description="Helical" evidence="5">
    <location>
        <begin position="85"/>
        <end position="106"/>
    </location>
</feature>
<dbReference type="EMBL" id="JTLV02000001">
    <property type="protein sequence ID" value="PQM31765.1"/>
    <property type="molecule type" value="Genomic_DNA"/>
</dbReference>
<dbReference type="InterPro" id="IPR036259">
    <property type="entry name" value="MFS_trans_sf"/>
</dbReference>
<keyword evidence="3 5" id="KW-1133">Transmembrane helix</keyword>
<comment type="caution">
    <text evidence="7">The sequence shown here is derived from an EMBL/GenBank/DDBJ whole genome shotgun (WGS) entry which is preliminary data.</text>
</comment>
<reference evidence="7 8" key="1">
    <citation type="journal article" date="2015" name="MBio">
        <title>Genome sequence of the Drosophila melanogaster male-killing Spiroplasma strain MSRO endosymbiont.</title>
        <authorList>
            <person name="Paredes J.C."/>
            <person name="Herren J.K."/>
            <person name="Schupfer F."/>
            <person name="Marin R."/>
            <person name="Claverol S."/>
            <person name="Kuo C.H."/>
            <person name="Lemaitre B."/>
            <person name="Beven L."/>
        </authorList>
    </citation>
    <scope>NUCLEOTIDE SEQUENCE [LARGE SCALE GENOMIC DNA]</scope>
    <source>
        <strain evidence="7 8">MSRO</strain>
    </source>
</reference>
<dbReference type="GO" id="GO:0005886">
    <property type="term" value="C:plasma membrane"/>
    <property type="evidence" value="ECO:0007669"/>
    <property type="project" value="UniProtKB-SubCell"/>
</dbReference>
<dbReference type="Proteomes" id="UP000031565">
    <property type="component" value="Unassembled WGS sequence"/>
</dbReference>
<evidence type="ECO:0000313" key="8">
    <source>
        <dbReference type="Proteomes" id="UP000031565"/>
    </source>
</evidence>
<evidence type="ECO:0000313" key="7">
    <source>
        <dbReference type="EMBL" id="PQM31765.1"/>
    </source>
</evidence>
<dbReference type="PROSITE" id="PS50850">
    <property type="entry name" value="MFS"/>
    <property type="match status" value="1"/>
</dbReference>
<dbReference type="STRING" id="2138.SMSRO_v1c15440"/>
<dbReference type="SUPFAM" id="SSF103473">
    <property type="entry name" value="MFS general substrate transporter"/>
    <property type="match status" value="1"/>
</dbReference>
<dbReference type="GO" id="GO:0022857">
    <property type="term" value="F:transmembrane transporter activity"/>
    <property type="evidence" value="ECO:0007669"/>
    <property type="project" value="InterPro"/>
</dbReference>
<feature type="transmembrane region" description="Helical" evidence="5">
    <location>
        <begin position="112"/>
        <end position="133"/>
    </location>
</feature>
<evidence type="ECO:0000259" key="6">
    <source>
        <dbReference type="PROSITE" id="PS50850"/>
    </source>
</evidence>
<evidence type="ECO:0000256" key="1">
    <source>
        <dbReference type="ARBA" id="ARBA00004651"/>
    </source>
</evidence>
<evidence type="ECO:0000256" key="3">
    <source>
        <dbReference type="ARBA" id="ARBA00022989"/>
    </source>
</evidence>
<dbReference type="AlphaFoldDB" id="A0A2P6FE73"/>
<dbReference type="RefSeq" id="WP_040093750.1">
    <property type="nucleotide sequence ID" value="NZ_CM020866.1"/>
</dbReference>
<evidence type="ECO:0000256" key="4">
    <source>
        <dbReference type="ARBA" id="ARBA00023136"/>
    </source>
</evidence>
<keyword evidence="4 5" id="KW-0472">Membrane</keyword>
<organism evidence="7 8">
    <name type="scientific">Spiroplasma poulsonii</name>
    <dbReference type="NCBI Taxonomy" id="2138"/>
    <lineage>
        <taxon>Bacteria</taxon>
        <taxon>Bacillati</taxon>
        <taxon>Mycoplasmatota</taxon>
        <taxon>Mollicutes</taxon>
        <taxon>Entomoplasmatales</taxon>
        <taxon>Spiroplasmataceae</taxon>
        <taxon>Spiroplasma</taxon>
    </lineage>
</organism>
<keyword evidence="8" id="KW-1185">Reference proteome</keyword>
<dbReference type="Gene3D" id="1.20.1250.20">
    <property type="entry name" value="MFS general substrate transporter like domains"/>
    <property type="match status" value="1"/>
</dbReference>